<evidence type="ECO:0000256" key="7">
    <source>
        <dbReference type="ARBA" id="ARBA00022576"/>
    </source>
</evidence>
<evidence type="ECO:0000256" key="2">
    <source>
        <dbReference type="ARBA" id="ARBA00004824"/>
    </source>
</evidence>
<comment type="pathway">
    <text evidence="2">Amino-acid biosynthesis; L-isoleucine biosynthesis; L-isoleucine from 2-oxobutanoate: step 4/4.</text>
</comment>
<accession>A0A810Q8E1</accession>
<dbReference type="AlphaFoldDB" id="A0A810Q8E1"/>
<dbReference type="UniPathway" id="UPA00048">
    <property type="reaction ID" value="UER00073"/>
</dbReference>
<dbReference type="EMBL" id="AP023420">
    <property type="protein sequence ID" value="BCK84450.1"/>
    <property type="molecule type" value="Genomic_DNA"/>
</dbReference>
<feature type="modified residue" description="N6-(pyridoxal phosphate)lysine" evidence="15">
    <location>
        <position position="195"/>
    </location>
</feature>
<evidence type="ECO:0000256" key="5">
    <source>
        <dbReference type="ARBA" id="ARBA00009320"/>
    </source>
</evidence>
<dbReference type="InterPro" id="IPR033939">
    <property type="entry name" value="BCAT_family"/>
</dbReference>
<dbReference type="GO" id="GO:0009098">
    <property type="term" value="P:L-leucine biosynthetic process"/>
    <property type="evidence" value="ECO:0007669"/>
    <property type="project" value="UniProtKB-UniPathway"/>
</dbReference>
<keyword evidence="9" id="KW-0808">Transferase</keyword>
<dbReference type="Pfam" id="PF01063">
    <property type="entry name" value="Aminotran_4"/>
    <property type="match status" value="1"/>
</dbReference>
<keyword evidence="7 16" id="KW-0032">Aminotransferase</keyword>
<dbReference type="EC" id="2.6.1.42" evidence="6"/>
<comment type="pathway">
    <text evidence="4">Amino-acid biosynthesis; L-leucine biosynthesis; L-leucine from 3-methyl-2-oxobutanoate: step 4/4.</text>
</comment>
<evidence type="ECO:0000256" key="13">
    <source>
        <dbReference type="ARBA" id="ARBA00048798"/>
    </source>
</evidence>
<evidence type="ECO:0000256" key="9">
    <source>
        <dbReference type="ARBA" id="ARBA00022679"/>
    </source>
</evidence>
<dbReference type="UniPathway" id="UPA00049">
    <property type="reaction ID" value="UER00062"/>
</dbReference>
<evidence type="ECO:0000256" key="14">
    <source>
        <dbReference type="ARBA" id="ARBA00049229"/>
    </source>
</evidence>
<dbReference type="PIRSF" id="PIRSF006468">
    <property type="entry name" value="BCAT1"/>
    <property type="match status" value="1"/>
</dbReference>
<name>A0A810Q8E1_9FIRM</name>
<dbReference type="NCBIfam" id="NF009897">
    <property type="entry name" value="PRK13357.1"/>
    <property type="match status" value="1"/>
</dbReference>
<proteinExistence type="inferred from homology"/>
<dbReference type="Proteomes" id="UP000679848">
    <property type="component" value="Chromosome"/>
</dbReference>
<evidence type="ECO:0000256" key="15">
    <source>
        <dbReference type="PIRSR" id="PIRSR006468-1"/>
    </source>
</evidence>
<evidence type="ECO:0000313" key="17">
    <source>
        <dbReference type="Proteomes" id="UP000679848"/>
    </source>
</evidence>
<evidence type="ECO:0000256" key="1">
    <source>
        <dbReference type="ARBA" id="ARBA00001933"/>
    </source>
</evidence>
<dbReference type="SUPFAM" id="SSF56752">
    <property type="entry name" value="D-aminoacid aminotransferase-like PLP-dependent enzymes"/>
    <property type="match status" value="1"/>
</dbReference>
<keyword evidence="8" id="KW-0028">Amino-acid biosynthesis</keyword>
<evidence type="ECO:0000256" key="8">
    <source>
        <dbReference type="ARBA" id="ARBA00022605"/>
    </source>
</evidence>
<evidence type="ECO:0000313" key="16">
    <source>
        <dbReference type="EMBL" id="BCK84450.1"/>
    </source>
</evidence>
<dbReference type="GO" id="GO:0009097">
    <property type="term" value="P:isoleucine biosynthetic process"/>
    <property type="evidence" value="ECO:0007669"/>
    <property type="project" value="UniProtKB-UniPathway"/>
</dbReference>
<dbReference type="GO" id="GO:0004084">
    <property type="term" value="F:branched-chain-amino-acid transaminase activity"/>
    <property type="evidence" value="ECO:0007669"/>
    <property type="project" value="UniProtKB-EC"/>
</dbReference>
<comment type="pathway">
    <text evidence="3">Amino-acid biosynthesis; L-valine biosynthesis; L-valine from pyruvate: step 4/4.</text>
</comment>
<keyword evidence="11" id="KW-0100">Branched-chain amino acid biosynthesis</keyword>
<keyword evidence="17" id="KW-1185">Reference proteome</keyword>
<organism evidence="16 17">
    <name type="scientific">Pusillibacter faecalis</name>
    <dbReference type="NCBI Taxonomy" id="2714358"/>
    <lineage>
        <taxon>Bacteria</taxon>
        <taxon>Bacillati</taxon>
        <taxon>Bacillota</taxon>
        <taxon>Clostridia</taxon>
        <taxon>Eubacteriales</taxon>
        <taxon>Oscillospiraceae</taxon>
        <taxon>Pusillibacter</taxon>
    </lineage>
</organism>
<keyword evidence="10" id="KW-0663">Pyridoxal phosphate</keyword>
<evidence type="ECO:0000256" key="10">
    <source>
        <dbReference type="ARBA" id="ARBA00022898"/>
    </source>
</evidence>
<sequence>MLDIKIEKATNLKAKTPDDQLGFGRIFTDHMFIMDYDAGQGWHDARIVPYGPISLDPSSVVFHYAQECFEGLKAYRTAENKIQLFRPDCNARRMNNTHARLCIPEIPVEDFIQAIKTLVEVEKDWVPHSEGSSLYIRPFTIATMAQLGVHASTQYKFMVICSPSGAYYKEGLAPVKIYVEDTYVRACPGGTGFTKCGGNYAVSLLAGEKAEKKGYSQVLWLDSQERKYVEEVGAMNIFFKIDGKVYTANAEEQDGTVLPGVTRRSIIELLRDWGYEVVEGKLAIDTVMAAAKEGKLEEVFGSGTAAVVSPVKQLDYEDQSAFINNGEIGPLTQKLYDTMTGMQWGKLPDTKGWILPVCQG</sequence>
<dbReference type="UniPathway" id="UPA00047">
    <property type="reaction ID" value="UER00058"/>
</dbReference>
<dbReference type="RefSeq" id="WP_187031476.1">
    <property type="nucleotide sequence ID" value="NZ_AP023420.1"/>
</dbReference>
<dbReference type="PANTHER" id="PTHR11825">
    <property type="entry name" value="SUBGROUP IIII AMINOTRANSFERASE"/>
    <property type="match status" value="1"/>
</dbReference>
<comment type="catalytic activity">
    <reaction evidence="14">
        <text>L-leucine + 2-oxoglutarate = 4-methyl-2-oxopentanoate + L-glutamate</text>
        <dbReference type="Rhea" id="RHEA:18321"/>
        <dbReference type="ChEBI" id="CHEBI:16810"/>
        <dbReference type="ChEBI" id="CHEBI:17865"/>
        <dbReference type="ChEBI" id="CHEBI:29985"/>
        <dbReference type="ChEBI" id="CHEBI:57427"/>
        <dbReference type="EC" id="2.6.1.42"/>
    </reaction>
</comment>
<evidence type="ECO:0000256" key="3">
    <source>
        <dbReference type="ARBA" id="ARBA00004931"/>
    </source>
</evidence>
<dbReference type="InterPro" id="IPR001544">
    <property type="entry name" value="Aminotrans_IV"/>
</dbReference>
<comment type="catalytic activity">
    <reaction evidence="13">
        <text>L-isoleucine + 2-oxoglutarate = (S)-3-methyl-2-oxopentanoate + L-glutamate</text>
        <dbReference type="Rhea" id="RHEA:24801"/>
        <dbReference type="ChEBI" id="CHEBI:16810"/>
        <dbReference type="ChEBI" id="CHEBI:29985"/>
        <dbReference type="ChEBI" id="CHEBI:35146"/>
        <dbReference type="ChEBI" id="CHEBI:58045"/>
        <dbReference type="EC" id="2.6.1.42"/>
    </reaction>
</comment>
<dbReference type="NCBIfam" id="TIGR01123">
    <property type="entry name" value="ilvE_II"/>
    <property type="match status" value="1"/>
</dbReference>
<dbReference type="InterPro" id="IPR036038">
    <property type="entry name" value="Aminotransferase-like"/>
</dbReference>
<dbReference type="Gene3D" id="3.30.470.10">
    <property type="match status" value="1"/>
</dbReference>
<evidence type="ECO:0000256" key="12">
    <source>
        <dbReference type="ARBA" id="ARBA00048212"/>
    </source>
</evidence>
<gene>
    <name evidence="16" type="primary">ilvK</name>
    <name evidence="16" type="ORF">MM59RIKEN_17690</name>
</gene>
<reference evidence="16" key="1">
    <citation type="submission" date="2020-09" db="EMBL/GenBank/DDBJ databases">
        <title>New species isolated from human feces.</title>
        <authorList>
            <person name="Kitahara M."/>
            <person name="Shigeno Y."/>
            <person name="Shime M."/>
            <person name="Matsumoto Y."/>
            <person name="Nakamura S."/>
            <person name="Motooka D."/>
            <person name="Fukuoka S."/>
            <person name="Nishikawa H."/>
            <person name="Benno Y."/>
        </authorList>
    </citation>
    <scope>NUCLEOTIDE SEQUENCE</scope>
    <source>
        <strain evidence="16">MM59</strain>
    </source>
</reference>
<dbReference type="Gene3D" id="3.20.10.10">
    <property type="entry name" value="D-amino Acid Aminotransferase, subunit A, domain 2"/>
    <property type="match status" value="1"/>
</dbReference>
<evidence type="ECO:0000256" key="11">
    <source>
        <dbReference type="ARBA" id="ARBA00023304"/>
    </source>
</evidence>
<dbReference type="CDD" id="cd01557">
    <property type="entry name" value="BCAT_beta_family"/>
    <property type="match status" value="1"/>
</dbReference>
<dbReference type="GO" id="GO:0009099">
    <property type="term" value="P:L-valine biosynthetic process"/>
    <property type="evidence" value="ECO:0007669"/>
    <property type="project" value="UniProtKB-UniPathway"/>
</dbReference>
<dbReference type="InterPro" id="IPR005786">
    <property type="entry name" value="B_amino_transII"/>
</dbReference>
<protein>
    <recommendedName>
        <fullName evidence="6">branched-chain-amino-acid transaminase</fullName>
        <ecNumber evidence="6">2.6.1.42</ecNumber>
    </recommendedName>
</protein>
<evidence type="ECO:0000256" key="4">
    <source>
        <dbReference type="ARBA" id="ARBA00005072"/>
    </source>
</evidence>
<evidence type="ECO:0000256" key="6">
    <source>
        <dbReference type="ARBA" id="ARBA00013053"/>
    </source>
</evidence>
<comment type="catalytic activity">
    <reaction evidence="12">
        <text>L-valine + 2-oxoglutarate = 3-methyl-2-oxobutanoate + L-glutamate</text>
        <dbReference type="Rhea" id="RHEA:24813"/>
        <dbReference type="ChEBI" id="CHEBI:11851"/>
        <dbReference type="ChEBI" id="CHEBI:16810"/>
        <dbReference type="ChEBI" id="CHEBI:29985"/>
        <dbReference type="ChEBI" id="CHEBI:57762"/>
        <dbReference type="EC" id="2.6.1.42"/>
    </reaction>
</comment>
<dbReference type="InterPro" id="IPR043132">
    <property type="entry name" value="BCAT-like_C"/>
</dbReference>
<comment type="cofactor">
    <cofactor evidence="1">
        <name>pyridoxal 5'-phosphate</name>
        <dbReference type="ChEBI" id="CHEBI:597326"/>
    </cofactor>
</comment>
<dbReference type="InterPro" id="IPR043131">
    <property type="entry name" value="BCAT-like_N"/>
</dbReference>
<comment type="similarity">
    <text evidence="5">Belongs to the class-IV pyridoxal-phosphate-dependent aminotransferase family.</text>
</comment>
<dbReference type="KEGG" id="pfaa:MM59RIKEN_17690"/>
<dbReference type="PANTHER" id="PTHR11825:SF44">
    <property type="entry name" value="BRANCHED-CHAIN-AMINO-ACID AMINOTRANSFERASE"/>
    <property type="match status" value="1"/>
</dbReference>